<evidence type="ECO:0000256" key="2">
    <source>
        <dbReference type="SAM" id="Phobius"/>
    </source>
</evidence>
<comment type="caution">
    <text evidence="3">The sequence shown here is derived from an EMBL/GenBank/DDBJ whole genome shotgun (WGS) entry which is preliminary data.</text>
</comment>
<feature type="compositionally biased region" description="Acidic residues" evidence="1">
    <location>
        <begin position="100"/>
        <end position="116"/>
    </location>
</feature>
<keyword evidence="2" id="KW-1133">Transmembrane helix</keyword>
<dbReference type="AlphaFoldDB" id="A0AAJ4UWF7"/>
<organism evidence="3 4">
    <name type="scientific">Halosegnis longus</name>
    <dbReference type="NCBI Taxonomy" id="2216012"/>
    <lineage>
        <taxon>Archaea</taxon>
        <taxon>Methanobacteriati</taxon>
        <taxon>Methanobacteriota</taxon>
        <taxon>Stenosarchaea group</taxon>
        <taxon>Halobacteria</taxon>
        <taxon>Halobacteriales</taxon>
        <taxon>Natronomonadaceae</taxon>
        <taxon>Halosegnis</taxon>
    </lineage>
</organism>
<accession>A0AAJ4UWF7</accession>
<sequence>MSSRTFDRETLLDLIVNAIPLVMMAFFVGVFVLYNPFGTDLANQAIQLSIVIITFGALLVLTYFSGRAISKAESELEESPEEFAEPQAAAADPSEATTPDYDEEEFGEVTSDEPPEDAAAIAAKDADDESADDE</sequence>
<protein>
    <submittedName>
        <fullName evidence="3">Cox cluster protein</fullName>
    </submittedName>
</protein>
<feature type="transmembrane region" description="Helical" evidence="2">
    <location>
        <begin position="12"/>
        <end position="34"/>
    </location>
</feature>
<feature type="compositionally biased region" description="Acidic residues" evidence="1">
    <location>
        <begin position="75"/>
        <end position="84"/>
    </location>
</feature>
<gene>
    <name evidence="3" type="ORF">Nmn1133_09375</name>
</gene>
<name>A0AAJ4UWF7_9EURY</name>
<dbReference type="Pfam" id="PF20389">
    <property type="entry name" value="DUF6684"/>
    <property type="match status" value="1"/>
</dbReference>
<feature type="compositionally biased region" description="Low complexity" evidence="1">
    <location>
        <begin position="85"/>
        <end position="96"/>
    </location>
</feature>
<dbReference type="InterPro" id="IPR046506">
    <property type="entry name" value="DUF6684"/>
</dbReference>
<proteinExistence type="predicted"/>
<evidence type="ECO:0000313" key="3">
    <source>
        <dbReference type="EMBL" id="RNJ26870.1"/>
    </source>
</evidence>
<keyword evidence="4" id="KW-1185">Reference proteome</keyword>
<evidence type="ECO:0000256" key="1">
    <source>
        <dbReference type="SAM" id="MobiDB-lite"/>
    </source>
</evidence>
<dbReference type="RefSeq" id="WP_123124280.1">
    <property type="nucleotide sequence ID" value="NZ_QKNW01000001.1"/>
</dbReference>
<dbReference type="Proteomes" id="UP000270581">
    <property type="component" value="Unassembled WGS sequence"/>
</dbReference>
<feature type="transmembrane region" description="Helical" evidence="2">
    <location>
        <begin position="46"/>
        <end position="64"/>
    </location>
</feature>
<keyword evidence="2" id="KW-0472">Membrane</keyword>
<reference evidence="3 4" key="1">
    <citation type="submission" date="2018-11" db="EMBL/GenBank/DDBJ databases">
        <title>Genome sequences of Natronomonas sp. CBA1133.</title>
        <authorList>
            <person name="Roh S.W."/>
            <person name="Cha I.-T."/>
        </authorList>
    </citation>
    <scope>NUCLEOTIDE SEQUENCE [LARGE SCALE GENOMIC DNA]</scope>
    <source>
        <strain evidence="3 4">CBA1133</strain>
    </source>
</reference>
<feature type="region of interest" description="Disordered" evidence="1">
    <location>
        <begin position="74"/>
        <end position="134"/>
    </location>
</feature>
<keyword evidence="2" id="KW-0812">Transmembrane</keyword>
<dbReference type="EMBL" id="RJJC01000001">
    <property type="protein sequence ID" value="RNJ26870.1"/>
    <property type="molecule type" value="Genomic_DNA"/>
</dbReference>
<evidence type="ECO:0000313" key="4">
    <source>
        <dbReference type="Proteomes" id="UP000270581"/>
    </source>
</evidence>